<organism evidence="1 2">
    <name type="scientific">Oldenlandia corymbosa var. corymbosa</name>
    <dbReference type="NCBI Taxonomy" id="529605"/>
    <lineage>
        <taxon>Eukaryota</taxon>
        <taxon>Viridiplantae</taxon>
        <taxon>Streptophyta</taxon>
        <taxon>Embryophyta</taxon>
        <taxon>Tracheophyta</taxon>
        <taxon>Spermatophyta</taxon>
        <taxon>Magnoliopsida</taxon>
        <taxon>eudicotyledons</taxon>
        <taxon>Gunneridae</taxon>
        <taxon>Pentapetalae</taxon>
        <taxon>asterids</taxon>
        <taxon>lamiids</taxon>
        <taxon>Gentianales</taxon>
        <taxon>Rubiaceae</taxon>
        <taxon>Rubioideae</taxon>
        <taxon>Spermacoceae</taxon>
        <taxon>Hedyotis-Oldenlandia complex</taxon>
        <taxon>Oldenlandia</taxon>
    </lineage>
</organism>
<reference evidence="1" key="1">
    <citation type="submission" date="2023-03" db="EMBL/GenBank/DDBJ databases">
        <authorList>
            <person name="Julca I."/>
        </authorList>
    </citation>
    <scope>NUCLEOTIDE SEQUENCE</scope>
</reference>
<accession>A0AAV1D0U1</accession>
<evidence type="ECO:0000313" key="1">
    <source>
        <dbReference type="EMBL" id="CAI9101317.1"/>
    </source>
</evidence>
<sequence>MAYLQRLVKGEAGSGPEVLSPDSKVMLKSGRERFHKALVMLQKEPAVENLVVDLSSDKDFWNAIMNNKAVQDLQSSISQERETQLQMQEGPDMGTMVLGWIEEMIARSKIRELIEKIGAMLAEVFVPKQKEKPTSELTDLVEEKIRSSFLLAVVVIFIVVFTRN</sequence>
<dbReference type="EMBL" id="OX459121">
    <property type="protein sequence ID" value="CAI9101317.1"/>
    <property type="molecule type" value="Genomic_DNA"/>
</dbReference>
<proteinExistence type="predicted"/>
<keyword evidence="2" id="KW-1185">Reference proteome</keyword>
<name>A0AAV1D0U1_OLDCO</name>
<dbReference type="PANTHER" id="PTHR33625:SF2">
    <property type="entry name" value="POST-SET DOMAIN-CONTAINING PROTEIN"/>
    <property type="match status" value="1"/>
</dbReference>
<dbReference type="Proteomes" id="UP001161247">
    <property type="component" value="Chromosome 4"/>
</dbReference>
<gene>
    <name evidence="1" type="ORF">OLC1_LOCUS10931</name>
</gene>
<protein>
    <submittedName>
        <fullName evidence="1">OLC1v1038611C1</fullName>
    </submittedName>
</protein>
<dbReference type="AlphaFoldDB" id="A0AAV1D0U1"/>
<evidence type="ECO:0000313" key="2">
    <source>
        <dbReference type="Proteomes" id="UP001161247"/>
    </source>
</evidence>
<dbReference type="PANTHER" id="PTHR33625">
    <property type="entry name" value="OS08G0179900 PROTEIN"/>
    <property type="match status" value="1"/>
</dbReference>